<dbReference type="Proteomes" id="UP000283589">
    <property type="component" value="Unassembled WGS sequence"/>
</dbReference>
<dbReference type="PROSITE" id="PS51257">
    <property type="entry name" value="PROKAR_LIPOPROTEIN"/>
    <property type="match status" value="1"/>
</dbReference>
<evidence type="ECO:0000313" key="3">
    <source>
        <dbReference type="Proteomes" id="UP000283589"/>
    </source>
</evidence>
<dbReference type="Proteomes" id="UP000286038">
    <property type="component" value="Unassembled WGS sequence"/>
</dbReference>
<accession>A0A412WUF4</accession>
<dbReference type="RefSeq" id="WP_118261555.1">
    <property type="nucleotide sequence ID" value="NZ_CABJDM010000034.1"/>
</dbReference>
<dbReference type="EMBL" id="QRPV01000034">
    <property type="protein sequence ID" value="RHM39676.1"/>
    <property type="molecule type" value="Genomic_DNA"/>
</dbReference>
<organism evidence="1 3">
    <name type="scientific">Butyricimonas virosa</name>
    <dbReference type="NCBI Taxonomy" id="544645"/>
    <lineage>
        <taxon>Bacteria</taxon>
        <taxon>Pseudomonadati</taxon>
        <taxon>Bacteroidota</taxon>
        <taxon>Bacteroidia</taxon>
        <taxon>Bacteroidales</taxon>
        <taxon>Odoribacteraceae</taxon>
        <taxon>Butyricimonas</taxon>
    </lineage>
</organism>
<name>A0A412WUF4_9BACT</name>
<dbReference type="EMBL" id="QRZA01000046">
    <property type="protein sequence ID" value="RGV30874.1"/>
    <property type="molecule type" value="Genomic_DNA"/>
</dbReference>
<protein>
    <submittedName>
        <fullName evidence="1">DUF4843 domain-containing protein</fullName>
    </submittedName>
</protein>
<dbReference type="STRING" id="1121130.GCA_000519105_02111"/>
<gene>
    <name evidence="1" type="ORF">DWW18_19645</name>
    <name evidence="2" type="ORF">DWZ68_16625</name>
</gene>
<dbReference type="AlphaFoldDB" id="A0A412WUF4"/>
<evidence type="ECO:0000313" key="4">
    <source>
        <dbReference type="Proteomes" id="UP000286038"/>
    </source>
</evidence>
<dbReference type="Pfam" id="PF16132">
    <property type="entry name" value="DUF4843"/>
    <property type="match status" value="1"/>
</dbReference>
<reference evidence="3 4" key="1">
    <citation type="submission" date="2018-08" db="EMBL/GenBank/DDBJ databases">
        <title>A genome reference for cultivated species of the human gut microbiota.</title>
        <authorList>
            <person name="Zou Y."/>
            <person name="Xue W."/>
            <person name="Luo G."/>
        </authorList>
    </citation>
    <scope>NUCLEOTIDE SEQUENCE [LARGE SCALE GENOMIC DNA]</scope>
    <source>
        <strain evidence="1 3">AF14-49</strain>
        <strain evidence="2 4">AF34-33</strain>
    </source>
</reference>
<evidence type="ECO:0000313" key="1">
    <source>
        <dbReference type="EMBL" id="RGV30874.1"/>
    </source>
</evidence>
<evidence type="ECO:0000313" key="2">
    <source>
        <dbReference type="EMBL" id="RHM39676.1"/>
    </source>
</evidence>
<proteinExistence type="predicted"/>
<comment type="caution">
    <text evidence="1">The sequence shown here is derived from an EMBL/GenBank/DDBJ whole genome shotgun (WGS) entry which is preliminary data.</text>
</comment>
<sequence length="245" mass="27522">MKSIIKYVLPVLTGLFFVLAACEKEDIPYYSDVERINFDYTSMGLSKDTVNIAYGFVTDQYTNIDLELLLTGYAKDYDRVIGLTITSEDGAVAGTNYEIADNVIMPKGEVSISVPLKVLRSEDLMTTGAKSFLVKLVDSDDLVAGLRTTLFVTVSDDIPDKWIGDEGWFMNPISQYFGECSKTKYLFVYEQLGIWDFSSWSYWGMMGDAAKFTPAKRILKEKLAEYEAENGPLVDPKEGRVTFPD</sequence>
<dbReference type="InterPro" id="IPR032299">
    <property type="entry name" value="DUF4843"/>
</dbReference>